<feature type="transmembrane region" description="Helical" evidence="3">
    <location>
        <begin position="88"/>
        <end position="109"/>
    </location>
</feature>
<feature type="compositionally biased region" description="Polar residues" evidence="2">
    <location>
        <begin position="3192"/>
        <end position="3208"/>
    </location>
</feature>
<feature type="compositionally biased region" description="Basic and acidic residues" evidence="2">
    <location>
        <begin position="2773"/>
        <end position="2782"/>
    </location>
</feature>
<feature type="region of interest" description="Disordered" evidence="2">
    <location>
        <begin position="292"/>
        <end position="316"/>
    </location>
</feature>
<feature type="compositionally biased region" description="Basic and acidic residues" evidence="2">
    <location>
        <begin position="261"/>
        <end position="272"/>
    </location>
</feature>
<dbReference type="EMBL" id="LANW01000001">
    <property type="protein sequence ID" value="KJV67934.1"/>
    <property type="molecule type" value="Genomic_DNA"/>
</dbReference>
<keyword evidence="3" id="KW-0812">Transmembrane</keyword>
<feature type="region of interest" description="Disordered" evidence="2">
    <location>
        <begin position="210"/>
        <end position="229"/>
    </location>
</feature>
<feature type="compositionally biased region" description="Polar residues" evidence="2">
    <location>
        <begin position="2926"/>
        <end position="2951"/>
    </location>
</feature>
<evidence type="ECO:0000313" key="4">
    <source>
        <dbReference type="EMBL" id="KJV67934.1"/>
    </source>
</evidence>
<sequence length="3720" mass="412580">MIDPKKDKREVELSQLGKKTRLSSRQLLYVVTSIVLSLVAALVAILLHMQYGFPLMGLSILSVAIMQAAFVSHVTIDALATRYIGSKIFLPMVTVAAIVAFALMFQYGLPAALTELGLNSIVVSVFLATCLSHTLIKSLAIKISSKLEEKSLKAQENSPGKKNSQEKDVSAEKARIIVEAADVAREAQREYSEEAGVFVHEGRKILRVKGDDKASGAGASKSSASPAEDATQVILPSGNNTSSAASSNDSAKVHPKLLDRQQNERASVKESHASQPPAATPAKVFVGNASQGTQKVNSSQVSSQDKRVIQKGDASNSGRDGLVKAIHVIPKFNARIPKLNTPVEHDVSAIAPQDVMNDIMKAIRFENSGYYSNSGRLIEVLHRGKVATAKDKMHVFINFDMMPWSRRTCADTEVFDDIRRGGWKEEILQEAAKDGFATLYYDGFRDKFCVGQSRKFPINKIIVYIGGTQEDAEKQVKAHAPLARNELFLQFECDNLKRSNYQIRLKKALELSSSTCNVELCTYIPTTEINNRIVAKMLDVNRAQKNDLWSRMCEQYLKYSAELCSNSGATLGSERGLKKYIARNIDKVSVLLKSGILPEESSTCAKKILDTINDRSIDDRDSSTFDPTVEESCVFTQFCAVYSNGNELFNDLSLRDRKALVQQFLADSSFRAALINHALHAMLEFVQSDKNRVHYNMQDIEEKMPYLCRQIPGLALIAFQVVSAVIKKEVLKKQDSSVGKTRGCESAESVLFRIANINLSDDAIIGKTKEDIDNEIYPSSYGISLANLSLFLNNIISSSNLKEYEDLPIESQIRKCLYSNDPVVINKLATAIILTDLQGGHIIDTSLYASFKQRCNAQEIGILDHIIHPQDIKKFLFLQDALKPEVVDITHSVINSQGKCQLHGLEHEHEPPLPPMPPKPTSKLQDVFNKCTSWMGVGLLNGGDSKPGYVTLSKGHNSILKRIGAIEPKGLWENQEAGVSDLANASNRQVILSLYVKTKSDVVINQQFIQYLDVARTNTNGVPISLSRQGQFVEFAANGKEFSVLSDNGILNAQMVEGYGNDVRVIDSIPDNVMHLVLKSSIPHDVRICEDNCNIYVNPTKGSDAVLVCDAEAPLSTSSLLRAMLSNNIKSRGLSTPLRLYSCHCNDTMQVDEINHAALFSSYKSAAKDKGIAYAAKASNGQIVTNGRGTSLDDLSMIFGLSYTGDDLAPESITQDRHAYCIEEVEANLLRRFFSDIHFRDLIISSAFFQIATAISAYGHGNAQRRADYFPILLKHMPVSLEIFKVIAASARGQELSFDNEQYIEASVCNSILLAAGKENAVVEENGGLIEKACRQTQDFNEVLYAYLLNKKGFLEVAAADFQDDLEMIKGISQRACPPDSEVRSAIFGVLQSIDYTELDTSLLSKAMSLACADYFRRFKVQTFIPNESTGDNIGVQSVTIGFYNAFSSFRSNRSDLIDSGFFTEYMPKYIKIRYPLVVNNCIGIYHANGPFYKQYTVTPIENESISVLPAIEDKVRSDTQEVVPWKGHVGLRASLGNQTFEAISQDEIAARREYVSELLERYFDAGIEDGAREQIIEQLLAIGTGSLRLVKQCLLNKYNAMGDRDSEEHAKYQSAIVSCAQVLINNLVEKYIYARGDAEAREQIVKVLDANKVRDLAEMYLVKKSAAVEDKDFRSMVLIKEAQNSLALAGKVLASRAAFIKYRAEQYLDAGFRSAEGKLLVTKILRMKALRPARQHLFEKYQAIKGQDLQEERRIEEAIRFLDVNVIPVYIAELAENYLDVRGRGTEGKRLVKEMCGIEGIHPSIKYLFSKYQAIKGSDFREEQRIKDAISSLNVVIRGIYARGLDERDENQKIEIEEVIDELYASGAIRHATIKGQESQREQGNVIDSITAVNELNAIRREAKQVSALAEKYIGAVARDAECKGIVKELDAKGAIGIAKKYLRVKHATVTKDSQKNRIQEAIDSLNTVTEAMERRAIRAQGLVRRYLSSPNEEMKMLLQEYIDARGKSVERSRIIRELLSIDALDMAIKYLEERYKYERGTGSQRESQLLEALDALDIEKKREERLKELKRKNASVKELVGKYCDVMCKDAERKEILEELKSMKSFYITIDLDLERSAIKHQDSKRAELLKEIIDALEWDMELEQVDSFIANYTTSIANKDDVLRAETLDNLRLHNCTDIAMSSLSERLDAATEDQDREQLQKVIESLTQDFADYARKSALVKELVEKCCDGVGKDAERKEILKELKSLKGADIMPDLRQEYDDLEHRDSKRAELLKESIDSLERDIELKKADSFIAAYKASVLGKDDVLRAKTVDGLHEKNHVDLAMSRLFAMRDAATEDQDREQLQKVIKSLTQDFADYARKNARIKELLEEYIAARGKDAERVQIIRKVRNVDTVMPVKTMLIRHVNEKKGAIKREMQRHLAKDICDIEGDFKIIEEEQSRTKYLADKYLCAGGISKDAERRWIAEDLCDTDTVQLAIDHLYTKCNAAENTESSHKDLIKKSIVDLARDCENREKIMACAESLAIRCIRESNIDEVIKELQTINGLDLARKYLTVRFIDTGKTLTHDPKQEKIRSVIRLLEYKKGEEEVRHLITKYLAIGTSAERAEMLKALNTEESIATKDLLVREYANNAQGSQQDLIKEAIDTLQAITKTTFVHQLVGKYLASMDDGAARRKIADVICAMGVGEIACQYLIEKRDAAMENQDIETGALFSEIIEGFNQDVMAFNRSIAPARELEKKYADSVGGEGVLGEQITERQYAQGTTDLAESSRKVEHSATKSSQEEGLQEAVNSIDVPGRPVFVRKSATSKDVTREAASASTSKGLDARYVQVRELSTQYIAAIASKNTEKRKQIMKQICEMGAIHMLIDALKEAPVAKHHQDSRSIENLKEALNTIPQDEKAIRAARKTVFVRKSATTSEAVTRESVSASTSQGLDARSASASTSKGLGTESASASSSKDLDARYVRVCELSAQYTAAIARKNAEKRAQIMKQICDIDAVQVLTRILSEEHEVAKHNRASGDIERLQEALNTIPQDEKAIRAARKTVFVRKSATTSEAVTRESVSASTSQGLDARSASASTSKGLGTESASASSSKDLDARYVRVCELSAQYTAAIARKNAEKRAQIMKQICDIDAVQVLTRILSEEHEVAKYNRASGDIERLQEALSTIPQDEKAIKEAQKTALIRESTSSKAVTRESASASTPKGLVQEAVNSTDIAGESMPTKETIAAQAVTREIASASTSQGLGRESASASSSKDLDPRYVQVCELSAQYTAAIARQNTKKREQIIKQLCDMDAVHMLINSLEEALYLAKHNRASGDIERLQEALSTIPQDEKAIRAARKTVFVRKSATTSEAVTRESASASTPKGLVQEAVNSTDIAGESMPTKETIAAQAVTREIANVSAPKDPGRETASVPTPEYLDARYVQVCKLSAQYMAAIARKNAEKRAQIMEQICDIDAVHMLINSLEEALYLAQHNRTSGDIERLQEALSTIPQDEKAIKEAQKTALIRESTSSKAVTRESASASTSKGLGTEAASASTSRGLYARSANVSAPKDPGRETASVPTPEDQDRKAARVYELAPQYVAAITGRSAKKRERIIGELYNMDAVQVLTKILSEEHEVAKRNRDSKSIAKLQKALKAVAKDEKALKARSKGKVQNAVLNDPGKYNADLPQLGATVEYTASMEKDKGIVPSILHMKGDSELIGEDIIRGTV</sequence>
<dbReference type="Proteomes" id="UP000033385">
    <property type="component" value="Unassembled WGS sequence"/>
</dbReference>
<dbReference type="PATRIC" id="fig|1359153.3.peg.180"/>
<keyword evidence="3" id="KW-0472">Membrane</keyword>
<feature type="compositionally biased region" description="Polar residues" evidence="2">
    <location>
        <begin position="3517"/>
        <end position="3548"/>
    </location>
</feature>
<feature type="compositionally biased region" description="Low complexity" evidence="2">
    <location>
        <begin position="215"/>
        <end position="225"/>
    </location>
</feature>
<keyword evidence="1" id="KW-0175">Coiled coil</keyword>
<feature type="coiled-coil region" evidence="1">
    <location>
        <begin position="2339"/>
        <end position="2366"/>
    </location>
</feature>
<feature type="coiled-coil region" evidence="1">
    <location>
        <begin position="2184"/>
        <end position="2220"/>
    </location>
</feature>
<feature type="transmembrane region" description="Helical" evidence="3">
    <location>
        <begin position="55"/>
        <end position="76"/>
    </location>
</feature>
<gene>
    <name evidence="4" type="ORF">APHNP_0171</name>
</gene>
<evidence type="ECO:0000256" key="2">
    <source>
        <dbReference type="SAM" id="MobiDB-lite"/>
    </source>
</evidence>
<accession>A0A0F3NM00</accession>
<feature type="compositionally biased region" description="Polar residues" evidence="2">
    <location>
        <begin position="3063"/>
        <end position="3088"/>
    </location>
</feature>
<evidence type="ECO:0000256" key="3">
    <source>
        <dbReference type="SAM" id="Phobius"/>
    </source>
</evidence>
<feature type="compositionally biased region" description="Polar residues" evidence="2">
    <location>
        <begin position="292"/>
        <end position="303"/>
    </location>
</feature>
<proteinExistence type="predicted"/>
<feature type="transmembrane region" description="Helical" evidence="3">
    <location>
        <begin position="27"/>
        <end position="49"/>
    </location>
</feature>
<keyword evidence="3" id="KW-1133">Transmembrane helix</keyword>
<feature type="region of interest" description="Disordered" evidence="2">
    <location>
        <begin position="3191"/>
        <end position="3211"/>
    </location>
</feature>
<feature type="region of interest" description="Disordered" evidence="2">
    <location>
        <begin position="3516"/>
        <end position="3578"/>
    </location>
</feature>
<reference evidence="4 5" key="1">
    <citation type="submission" date="2015-01" db="EMBL/GenBank/DDBJ databases">
        <title>Genome Sequencing of Rickettsiales.</title>
        <authorList>
            <person name="Daugherty S.C."/>
            <person name="Su Q."/>
            <person name="Abolude K."/>
            <person name="Beier-Sexton M."/>
            <person name="Carlyon J.A."/>
            <person name="Carter R."/>
            <person name="Day N.P."/>
            <person name="Dumler S.J."/>
            <person name="Dyachenko V."/>
            <person name="Godinez A."/>
            <person name="Kurtti T.J."/>
            <person name="Lichay M."/>
            <person name="Mullins K.E."/>
            <person name="Ott S."/>
            <person name="Pappas-Brown V."/>
            <person name="Paris D.H."/>
            <person name="Patel P."/>
            <person name="Richards A.L."/>
            <person name="Sadzewicz L."/>
            <person name="Sears K."/>
            <person name="Seidman D."/>
            <person name="Sengamalay N."/>
            <person name="Stenos J."/>
            <person name="Tallon L.J."/>
            <person name="Vincent G."/>
            <person name="Fraser C.M."/>
            <person name="Munderloh U."/>
            <person name="Dunning-Hotopp J.C."/>
        </authorList>
    </citation>
    <scope>NUCLEOTIDE SEQUENCE [LARGE SCALE GENOMIC DNA]</scope>
    <source>
        <strain evidence="4 5">ApNP</strain>
    </source>
</reference>
<evidence type="ECO:0000313" key="5">
    <source>
        <dbReference type="Proteomes" id="UP000033385"/>
    </source>
</evidence>
<comment type="caution">
    <text evidence="4">The sequence shown here is derived from an EMBL/GenBank/DDBJ whole genome shotgun (WGS) entry which is preliminary data.</text>
</comment>
<protein>
    <submittedName>
        <fullName evidence="4">Uncharacterized protein</fullName>
    </submittedName>
</protein>
<organism evidence="4 5">
    <name type="scientific">Anaplasma phagocytophilum str. ApNP</name>
    <dbReference type="NCBI Taxonomy" id="1359153"/>
    <lineage>
        <taxon>Bacteria</taxon>
        <taxon>Pseudomonadati</taxon>
        <taxon>Pseudomonadota</taxon>
        <taxon>Alphaproteobacteria</taxon>
        <taxon>Rickettsiales</taxon>
        <taxon>Anaplasmataceae</taxon>
        <taxon>Anaplasma</taxon>
        <taxon>phagocytophilum group</taxon>
    </lineage>
</organism>
<evidence type="ECO:0000256" key="1">
    <source>
        <dbReference type="SAM" id="Coils"/>
    </source>
</evidence>
<feature type="region of interest" description="Disordered" evidence="2">
    <location>
        <begin position="3063"/>
        <end position="3096"/>
    </location>
</feature>
<feature type="region of interest" description="Disordered" evidence="2">
    <location>
        <begin position="2767"/>
        <end position="2792"/>
    </location>
</feature>
<feature type="region of interest" description="Disordered" evidence="2">
    <location>
        <begin position="2926"/>
        <end position="2959"/>
    </location>
</feature>
<feature type="region of interest" description="Disordered" evidence="2">
    <location>
        <begin position="261"/>
        <end position="280"/>
    </location>
</feature>
<name>A0A0F3NM00_ANAPH</name>